<organism evidence="2 3">
    <name type="scientific">Apiospora saccharicola</name>
    <dbReference type="NCBI Taxonomy" id="335842"/>
    <lineage>
        <taxon>Eukaryota</taxon>
        <taxon>Fungi</taxon>
        <taxon>Dikarya</taxon>
        <taxon>Ascomycota</taxon>
        <taxon>Pezizomycotina</taxon>
        <taxon>Sordariomycetes</taxon>
        <taxon>Xylariomycetidae</taxon>
        <taxon>Amphisphaeriales</taxon>
        <taxon>Apiosporaceae</taxon>
        <taxon>Apiospora</taxon>
    </lineage>
</organism>
<protein>
    <submittedName>
        <fullName evidence="2">Uncharacterized protein</fullName>
    </submittedName>
</protein>
<feature type="region of interest" description="Disordered" evidence="1">
    <location>
        <begin position="236"/>
        <end position="256"/>
    </location>
</feature>
<proteinExistence type="predicted"/>
<feature type="compositionally biased region" description="Low complexity" evidence="1">
    <location>
        <begin position="305"/>
        <end position="326"/>
    </location>
</feature>
<feature type="region of interest" description="Disordered" evidence="1">
    <location>
        <begin position="148"/>
        <end position="171"/>
    </location>
</feature>
<feature type="compositionally biased region" description="Acidic residues" evidence="1">
    <location>
        <begin position="155"/>
        <end position="167"/>
    </location>
</feature>
<accession>A0ABR1VBL5</accession>
<evidence type="ECO:0000313" key="3">
    <source>
        <dbReference type="Proteomes" id="UP001446871"/>
    </source>
</evidence>
<dbReference type="Proteomes" id="UP001446871">
    <property type="component" value="Unassembled WGS sequence"/>
</dbReference>
<gene>
    <name evidence="2" type="ORF">PG996_007717</name>
</gene>
<feature type="compositionally biased region" description="Basic residues" evidence="1">
    <location>
        <begin position="289"/>
        <end position="298"/>
    </location>
</feature>
<keyword evidence="3" id="KW-1185">Reference proteome</keyword>
<name>A0ABR1VBL5_9PEZI</name>
<dbReference type="EMBL" id="JAQQWM010000004">
    <property type="protein sequence ID" value="KAK8068605.1"/>
    <property type="molecule type" value="Genomic_DNA"/>
</dbReference>
<evidence type="ECO:0000313" key="2">
    <source>
        <dbReference type="EMBL" id="KAK8068605.1"/>
    </source>
</evidence>
<comment type="caution">
    <text evidence="2">The sequence shown here is derived from an EMBL/GenBank/DDBJ whole genome shotgun (WGS) entry which is preliminary data.</text>
</comment>
<feature type="region of interest" description="Disordered" evidence="1">
    <location>
        <begin position="269"/>
        <end position="339"/>
    </location>
</feature>
<reference evidence="2 3" key="1">
    <citation type="submission" date="2023-01" db="EMBL/GenBank/DDBJ databases">
        <title>Analysis of 21 Apiospora genomes using comparative genomics revels a genus with tremendous synthesis potential of carbohydrate active enzymes and secondary metabolites.</title>
        <authorList>
            <person name="Sorensen T."/>
        </authorList>
    </citation>
    <scope>NUCLEOTIDE SEQUENCE [LARGE SCALE GENOMIC DNA]</scope>
    <source>
        <strain evidence="2 3">CBS 83171</strain>
    </source>
</reference>
<sequence length="339" mass="36969">MDLSGDSVESQITDVLVFVPAAGWYRRSAHHQRADPGRGVGAGSLHREIQKQSNRGGAHLTQLLITSTHSSPTYTLEDEHRKTREKITVLGGRATAAGPEISPEISPKAGLIVAPSTAIDASSPTDRGNYHAATLSAQYAPGCSVRVKRRRSVENDGDDEGEEEDPEHEFKRVQKCIATSVDRRHQWHPSELQPQSQLQATTPALCPSINIMAKSIPHCRLLVRSRKLQTEVIIQRDAPSPIHHSSEHSGPFSNYRNRKKEIMAEENGRIHDPDLGAPCPSGQQGNQQLRRRRVRSARRPPSPSTPAEAPSTTAAVAAQTAPAPSTEPILNCTAPVRET</sequence>
<evidence type="ECO:0000256" key="1">
    <source>
        <dbReference type="SAM" id="MobiDB-lite"/>
    </source>
</evidence>